<gene>
    <name evidence="1" type="ORF">Esi_0082_0100</name>
</gene>
<proteinExistence type="predicted"/>
<organism evidence="1 2">
    <name type="scientific">Ectocarpus siliculosus</name>
    <name type="common">Brown alga</name>
    <name type="synonym">Conferva siliculosa</name>
    <dbReference type="NCBI Taxonomy" id="2880"/>
    <lineage>
        <taxon>Eukaryota</taxon>
        <taxon>Sar</taxon>
        <taxon>Stramenopiles</taxon>
        <taxon>Ochrophyta</taxon>
        <taxon>PX clade</taxon>
        <taxon>Phaeophyceae</taxon>
        <taxon>Ectocarpales</taxon>
        <taxon>Ectocarpaceae</taxon>
        <taxon>Ectocarpus</taxon>
    </lineage>
</organism>
<keyword evidence="2" id="KW-1185">Reference proteome</keyword>
<sequence>MAEEAKRWRQASPTHLRSRLVQFVWSEKSSANTQPVVLHMMRLPLLRDWLANAIYTLLLGASLIL</sequence>
<dbReference type="EMBL" id="FN649740">
    <property type="protein sequence ID" value="CBN78062.1"/>
    <property type="molecule type" value="Genomic_DNA"/>
</dbReference>
<evidence type="ECO:0000313" key="2">
    <source>
        <dbReference type="Proteomes" id="UP000002630"/>
    </source>
</evidence>
<protein>
    <submittedName>
        <fullName evidence="1">Uncharacterized protein</fullName>
    </submittedName>
</protein>
<dbReference type="AlphaFoldDB" id="D8LTF2"/>
<dbReference type="EMBL" id="FN649056">
    <property type="protein sequence ID" value="CBN78062.1"/>
    <property type="molecule type" value="Genomic_DNA"/>
</dbReference>
<reference evidence="1 2" key="1">
    <citation type="journal article" date="2010" name="Nature">
        <title>The Ectocarpus genome and the independent evolution of multicellularity in brown algae.</title>
        <authorList>
            <person name="Cock J.M."/>
            <person name="Sterck L."/>
            <person name="Rouze P."/>
            <person name="Scornet D."/>
            <person name="Allen A.E."/>
            <person name="Amoutzias G."/>
            <person name="Anthouard V."/>
            <person name="Artiguenave F."/>
            <person name="Aury J.M."/>
            <person name="Badger J.H."/>
            <person name="Beszteri B."/>
            <person name="Billiau K."/>
            <person name="Bonnet E."/>
            <person name="Bothwell J.H."/>
            <person name="Bowler C."/>
            <person name="Boyen C."/>
            <person name="Brownlee C."/>
            <person name="Carrano C.J."/>
            <person name="Charrier B."/>
            <person name="Cho G.Y."/>
            <person name="Coelho S.M."/>
            <person name="Collen J."/>
            <person name="Corre E."/>
            <person name="Da Silva C."/>
            <person name="Delage L."/>
            <person name="Delaroque N."/>
            <person name="Dittami S.M."/>
            <person name="Doulbeau S."/>
            <person name="Elias M."/>
            <person name="Farnham G."/>
            <person name="Gachon C.M."/>
            <person name="Gschloessl B."/>
            <person name="Heesch S."/>
            <person name="Jabbari K."/>
            <person name="Jubin C."/>
            <person name="Kawai H."/>
            <person name="Kimura K."/>
            <person name="Kloareg B."/>
            <person name="Kupper F.C."/>
            <person name="Lang D."/>
            <person name="Le Bail A."/>
            <person name="Leblanc C."/>
            <person name="Lerouge P."/>
            <person name="Lohr M."/>
            <person name="Lopez P.J."/>
            <person name="Martens C."/>
            <person name="Maumus F."/>
            <person name="Michel G."/>
            <person name="Miranda-Saavedra D."/>
            <person name="Morales J."/>
            <person name="Moreau H."/>
            <person name="Motomura T."/>
            <person name="Nagasato C."/>
            <person name="Napoli C.A."/>
            <person name="Nelson D.R."/>
            <person name="Nyvall-Collen P."/>
            <person name="Peters A.F."/>
            <person name="Pommier C."/>
            <person name="Potin P."/>
            <person name="Poulain J."/>
            <person name="Quesneville H."/>
            <person name="Read B."/>
            <person name="Rensing S.A."/>
            <person name="Ritter A."/>
            <person name="Rousvoal S."/>
            <person name="Samanta M."/>
            <person name="Samson G."/>
            <person name="Schroeder D.C."/>
            <person name="Segurens B."/>
            <person name="Strittmatter M."/>
            <person name="Tonon T."/>
            <person name="Tregear J.W."/>
            <person name="Valentin K."/>
            <person name="von Dassow P."/>
            <person name="Yamagishi T."/>
            <person name="Van de Peer Y."/>
            <person name="Wincker P."/>
        </authorList>
    </citation>
    <scope>NUCLEOTIDE SEQUENCE [LARGE SCALE GENOMIC DNA]</scope>
    <source>
        <strain evidence="2">Ec32 / CCAP1310/4</strain>
    </source>
</reference>
<evidence type="ECO:0000313" key="1">
    <source>
        <dbReference type="EMBL" id="CBN78062.1"/>
    </source>
</evidence>
<name>D8LTF2_ECTSI</name>
<dbReference type="InParanoid" id="D8LTF2"/>
<accession>D8LTF2</accession>
<dbReference type="Proteomes" id="UP000002630">
    <property type="component" value="Linkage Group LG15"/>
</dbReference>